<organism evidence="6 7">
    <name type="scientific">Bacterioplanes sanyensis</name>
    <dbReference type="NCBI Taxonomy" id="1249553"/>
    <lineage>
        <taxon>Bacteria</taxon>
        <taxon>Pseudomonadati</taxon>
        <taxon>Pseudomonadota</taxon>
        <taxon>Gammaproteobacteria</taxon>
        <taxon>Oceanospirillales</taxon>
        <taxon>Oceanospirillaceae</taxon>
        <taxon>Bacterioplanes</taxon>
    </lineage>
</organism>
<dbReference type="InterPro" id="IPR043128">
    <property type="entry name" value="Rev_trsase/Diguanyl_cyclase"/>
</dbReference>
<keyword evidence="7" id="KW-1185">Reference proteome</keyword>
<evidence type="ECO:0000313" key="7">
    <source>
        <dbReference type="Proteomes" id="UP000202440"/>
    </source>
</evidence>
<name>A0A222FMR6_9GAMM</name>
<evidence type="ECO:0000256" key="3">
    <source>
        <dbReference type="ARBA" id="ARBA00034247"/>
    </source>
</evidence>
<dbReference type="Pfam" id="PF00990">
    <property type="entry name" value="GGDEF"/>
    <property type="match status" value="1"/>
</dbReference>
<dbReference type="EC" id="2.7.7.65" evidence="2"/>
<dbReference type="SMART" id="SM00267">
    <property type="entry name" value="GGDEF"/>
    <property type="match status" value="1"/>
</dbReference>
<keyword evidence="4" id="KW-0812">Transmembrane</keyword>
<dbReference type="PROSITE" id="PS50887">
    <property type="entry name" value="GGDEF"/>
    <property type="match status" value="1"/>
</dbReference>
<dbReference type="GO" id="GO:0052621">
    <property type="term" value="F:diguanylate cyclase activity"/>
    <property type="evidence" value="ECO:0007669"/>
    <property type="project" value="UniProtKB-EC"/>
</dbReference>
<dbReference type="OrthoDB" id="9812260at2"/>
<dbReference type="RefSeq" id="WP_094061244.1">
    <property type="nucleotide sequence ID" value="NZ_CP022530.1"/>
</dbReference>
<feature type="transmembrane region" description="Helical" evidence="4">
    <location>
        <begin position="263"/>
        <end position="283"/>
    </location>
</feature>
<dbReference type="GO" id="GO:1902201">
    <property type="term" value="P:negative regulation of bacterial-type flagellum-dependent cell motility"/>
    <property type="evidence" value="ECO:0007669"/>
    <property type="project" value="TreeGrafter"/>
</dbReference>
<dbReference type="CDD" id="cd01949">
    <property type="entry name" value="GGDEF"/>
    <property type="match status" value="1"/>
</dbReference>
<dbReference type="Pfam" id="PF05228">
    <property type="entry name" value="CHASE4"/>
    <property type="match status" value="1"/>
</dbReference>
<protein>
    <recommendedName>
        <fullName evidence="2">diguanylate cyclase</fullName>
        <ecNumber evidence="2">2.7.7.65</ecNumber>
    </recommendedName>
</protein>
<dbReference type="KEGG" id="bsan:CHH28_15920"/>
<gene>
    <name evidence="6" type="ORF">CHH28_15920</name>
</gene>
<dbReference type="InterPro" id="IPR050469">
    <property type="entry name" value="Diguanylate_Cyclase"/>
</dbReference>
<dbReference type="Gene3D" id="3.30.70.270">
    <property type="match status" value="1"/>
</dbReference>
<sequence length="527" mass="59928">MITIRKMSLLATLLYLVLLFFGLLAVRAWWFYPQELEIVRTHQHHEIAGIARQLEQQANHLLAFATDYAEWDDTYDFLGRNDGLNPSVPYMRTNFVADTFLNLNVQHAILATASGELRISLRHFISSGNLQRSLPSLEQWLTQQIRGQNYQFIAQPASYQHIDGHNYLLAVAPVSRSDGSGDTRGYLLLARTIADTYWGTLSHSDHIRIQANANPPTSCAPIYEHIRAARTIHQRCLQDATGRASIMLTFNHAQSLPPLLKPAVFASFIVIAILPSVLFYVFLKAIINPIVHATQHLRDNRSKGEFSPIRFSDPFHIRELIELKNSYNAVVKEINRQKNQLLEMSNTDRLTGIHNRRSFEEALVNTWQRLHRHSDGMALVLCDIDFFKRFNDHYGHIAGDEALRLVALALASCVRRADELAARYGGEEFILITYLRHQDDLEQLRKRLQQAIANLHIDHGFSDTSDKLTVSAGIAWIPNPGSWLQSHSATDWVQAADHALYKAKNSGRNQSVVHLLSSPEDWNFPPI</sequence>
<dbReference type="GO" id="GO:0005886">
    <property type="term" value="C:plasma membrane"/>
    <property type="evidence" value="ECO:0007669"/>
    <property type="project" value="TreeGrafter"/>
</dbReference>
<evidence type="ECO:0000313" key="6">
    <source>
        <dbReference type="EMBL" id="ASP40070.1"/>
    </source>
</evidence>
<evidence type="ECO:0000256" key="2">
    <source>
        <dbReference type="ARBA" id="ARBA00012528"/>
    </source>
</evidence>
<dbReference type="GO" id="GO:0043709">
    <property type="term" value="P:cell adhesion involved in single-species biofilm formation"/>
    <property type="evidence" value="ECO:0007669"/>
    <property type="project" value="TreeGrafter"/>
</dbReference>
<reference evidence="6 7" key="1">
    <citation type="submission" date="2017-07" db="EMBL/GenBank/DDBJ databases">
        <title>Annotated genome sequence of Bacterioplanes sanyensis isolated from Red Sea.</title>
        <authorList>
            <person name="Rehman Z.U."/>
        </authorList>
    </citation>
    <scope>NUCLEOTIDE SEQUENCE [LARGE SCALE GENOMIC DNA]</scope>
    <source>
        <strain evidence="6 7">NV9</strain>
    </source>
</reference>
<dbReference type="NCBIfam" id="TIGR00254">
    <property type="entry name" value="GGDEF"/>
    <property type="match status" value="1"/>
</dbReference>
<dbReference type="InterPro" id="IPR000160">
    <property type="entry name" value="GGDEF_dom"/>
</dbReference>
<feature type="domain" description="GGDEF" evidence="5">
    <location>
        <begin position="375"/>
        <end position="516"/>
    </location>
</feature>
<dbReference type="InterPro" id="IPR029787">
    <property type="entry name" value="Nucleotide_cyclase"/>
</dbReference>
<dbReference type="SUPFAM" id="SSF55073">
    <property type="entry name" value="Nucleotide cyclase"/>
    <property type="match status" value="1"/>
</dbReference>
<dbReference type="PANTHER" id="PTHR45138:SF9">
    <property type="entry name" value="DIGUANYLATE CYCLASE DGCM-RELATED"/>
    <property type="match status" value="1"/>
</dbReference>
<proteinExistence type="predicted"/>
<dbReference type="EMBL" id="CP022530">
    <property type="protein sequence ID" value="ASP40070.1"/>
    <property type="molecule type" value="Genomic_DNA"/>
</dbReference>
<keyword evidence="4" id="KW-0472">Membrane</keyword>
<dbReference type="PANTHER" id="PTHR45138">
    <property type="entry name" value="REGULATORY COMPONENTS OF SENSORY TRANSDUCTION SYSTEM"/>
    <property type="match status" value="1"/>
</dbReference>
<dbReference type="Proteomes" id="UP000202440">
    <property type="component" value="Chromosome"/>
</dbReference>
<evidence type="ECO:0000256" key="1">
    <source>
        <dbReference type="ARBA" id="ARBA00001946"/>
    </source>
</evidence>
<dbReference type="AlphaFoldDB" id="A0A222FMR6"/>
<accession>A0A222FMR6</accession>
<dbReference type="InterPro" id="IPR007892">
    <property type="entry name" value="CHASE4"/>
</dbReference>
<evidence type="ECO:0000256" key="4">
    <source>
        <dbReference type="SAM" id="Phobius"/>
    </source>
</evidence>
<dbReference type="FunFam" id="3.30.70.270:FF:000001">
    <property type="entry name" value="Diguanylate cyclase domain protein"/>
    <property type="match status" value="1"/>
</dbReference>
<comment type="cofactor">
    <cofactor evidence="1">
        <name>Mg(2+)</name>
        <dbReference type="ChEBI" id="CHEBI:18420"/>
    </cofactor>
</comment>
<comment type="catalytic activity">
    <reaction evidence="3">
        <text>2 GTP = 3',3'-c-di-GMP + 2 diphosphate</text>
        <dbReference type="Rhea" id="RHEA:24898"/>
        <dbReference type="ChEBI" id="CHEBI:33019"/>
        <dbReference type="ChEBI" id="CHEBI:37565"/>
        <dbReference type="ChEBI" id="CHEBI:58805"/>
        <dbReference type="EC" id="2.7.7.65"/>
    </reaction>
</comment>
<keyword evidence="4" id="KW-1133">Transmembrane helix</keyword>
<evidence type="ECO:0000259" key="5">
    <source>
        <dbReference type="PROSITE" id="PS50887"/>
    </source>
</evidence>